<dbReference type="eggNOG" id="arCOG01695">
    <property type="taxonomic scope" value="Archaea"/>
</dbReference>
<keyword evidence="4" id="KW-1185">Reference proteome</keyword>
<dbReference type="PATRIC" id="fig|330779.12.peg.761"/>
<protein>
    <submittedName>
        <fullName evidence="3">Conserved Prokaryal protein</fullName>
    </submittedName>
</protein>
<dbReference type="InterPro" id="IPR008532">
    <property type="entry name" value="NFACT_RNA-bd"/>
</dbReference>
<dbReference type="GO" id="GO:1990112">
    <property type="term" value="C:RQC complex"/>
    <property type="evidence" value="ECO:0007669"/>
    <property type="project" value="TreeGrafter"/>
</dbReference>
<gene>
    <name evidence="3" type="ordered locus">Saci_0795</name>
</gene>
<dbReference type="PANTHER" id="PTHR15239:SF6">
    <property type="entry name" value="RIBOSOME QUALITY CONTROL COMPLEX SUBUNIT NEMF"/>
    <property type="match status" value="1"/>
</dbReference>
<dbReference type="Proteomes" id="UP000001018">
    <property type="component" value="Chromosome"/>
</dbReference>
<proteinExistence type="predicted"/>
<dbReference type="NCBIfam" id="NF041120">
    <property type="entry name" value="RqcH_arch"/>
    <property type="match status" value="1"/>
</dbReference>
<evidence type="ECO:0000256" key="1">
    <source>
        <dbReference type="SAM" id="Coils"/>
    </source>
</evidence>
<dbReference type="GeneID" id="14551310"/>
<dbReference type="AlphaFoldDB" id="Q4JAL4"/>
<reference evidence="3 4" key="1">
    <citation type="journal article" date="2005" name="J. Bacteriol.">
        <title>The genome of Sulfolobus acidocaldarius, a model organism of the Crenarchaeota.</title>
        <authorList>
            <person name="Chen L."/>
            <person name="Brugger K."/>
            <person name="Skovgaard M."/>
            <person name="Redder P."/>
            <person name="She Q."/>
            <person name="Torarinsson E."/>
            <person name="Greve B."/>
            <person name="Awayez M."/>
            <person name="Zibat A."/>
            <person name="Klenk H.-P."/>
            <person name="Garrett R.A."/>
        </authorList>
    </citation>
    <scope>NUCLEOTIDE SEQUENCE [LARGE SCALE GENOMIC DNA]</scope>
    <source>
        <strain evidence="4">ATCC 33909 / DSM 639 / JCM 8929 / NBRC 15157 / NCIMB 11770</strain>
    </source>
</reference>
<evidence type="ECO:0000313" key="3">
    <source>
        <dbReference type="EMBL" id="AAY80165.1"/>
    </source>
</evidence>
<dbReference type="HOGENOM" id="CLU_003612_2_1_2"/>
<accession>Q4JAL4</accession>
<dbReference type="Gene3D" id="2.30.310.10">
    <property type="entry name" value="ibrinogen binding protein from staphylococcus aureus domain"/>
    <property type="match status" value="1"/>
</dbReference>
<dbReference type="EMBL" id="CP000077">
    <property type="protein sequence ID" value="AAY80165.1"/>
    <property type="molecule type" value="Genomic_DNA"/>
</dbReference>
<organism evidence="3 4">
    <name type="scientific">Sulfolobus acidocaldarius (strain ATCC 33909 / DSM 639 / JCM 8929 / NBRC 15157 / NCIMB 11770)</name>
    <dbReference type="NCBI Taxonomy" id="330779"/>
    <lineage>
        <taxon>Archaea</taxon>
        <taxon>Thermoproteota</taxon>
        <taxon>Thermoprotei</taxon>
        <taxon>Sulfolobales</taxon>
        <taxon>Sulfolobaceae</taxon>
        <taxon>Sulfolobus</taxon>
    </lineage>
</organism>
<dbReference type="STRING" id="330779.Saci_0795"/>
<dbReference type="GO" id="GO:0000049">
    <property type="term" value="F:tRNA binding"/>
    <property type="evidence" value="ECO:0007669"/>
    <property type="project" value="TreeGrafter"/>
</dbReference>
<dbReference type="Pfam" id="PF05670">
    <property type="entry name" value="NFACT-R_1"/>
    <property type="match status" value="1"/>
</dbReference>
<dbReference type="KEGG" id="sai:Saci_0795"/>
<name>Q4JAL4_SULAC</name>
<dbReference type="RefSeq" id="WP_011277667.1">
    <property type="nucleotide sequence ID" value="NC_007181.1"/>
</dbReference>
<evidence type="ECO:0000313" key="4">
    <source>
        <dbReference type="Proteomes" id="UP000001018"/>
    </source>
</evidence>
<dbReference type="PANTHER" id="PTHR15239">
    <property type="entry name" value="NUCLEAR EXPORT MEDIATOR FACTOR NEMF"/>
    <property type="match status" value="1"/>
</dbReference>
<keyword evidence="1" id="KW-0175">Coiled coil</keyword>
<dbReference type="InterPro" id="IPR051608">
    <property type="entry name" value="RQC_Subunit_NEMF"/>
</dbReference>
<dbReference type="GO" id="GO:0043023">
    <property type="term" value="F:ribosomal large subunit binding"/>
    <property type="evidence" value="ECO:0007669"/>
    <property type="project" value="TreeGrafter"/>
</dbReference>
<dbReference type="GO" id="GO:0072344">
    <property type="term" value="P:rescue of stalled ribosome"/>
    <property type="evidence" value="ECO:0007669"/>
    <property type="project" value="TreeGrafter"/>
</dbReference>
<feature type="coiled-coil region" evidence="1">
    <location>
        <begin position="345"/>
        <end position="379"/>
    </location>
</feature>
<sequence length="594" mass="68096">MNKKNSMSYIDLLAWITENKSIIEGSRIDNVYKISGIQAYLFKLHSKNTDKFLVVEPGKRIHFTKYDREKSSEGEVRLIRELVKEKIIKSINILGNERIAKIDLIDRKIYIELLPRGLLVITDGNNKVLFSTEYKEFRDRIIRLGIEYLPPPQPAPLTSDEIEKLINKGNLTRILGVPQEILEALNIKINSLEELDGVKNRINDLLNTIRGGKFFNCLIRNVTVLPIKTDECVEYNSYNDALDDYFTQLEKDIVKTEVDKNLEKEKGNLEKTIEELKSQIEEYAKKESEMRQIAETIITNYELIENAIKNSNKKNSVTLKINNISIDIDPKLTVYKNASKYYDLAKEYSEKAKKAGEVLEELRKKLSELQFKIDERKEEIRISLRKKEWYEKYHWGITRNGHIVIAGRDSDQNESIVRKLLDEKDIFLHADIQGAAATVLKANSGQVSEDDILDAAYIAACYSKAWKTGLGSVDVFWVYGNQVSKSPPSGEYLAKGSFMIYGRKNFIKNVKLELAIGIMNQNDEVGLLYGSVYSVETRTKNYVVVGPGDEDLEEISEKILRYLSQSSGVKGLRILKEEIIRQLPGKSRLISRKT</sequence>
<evidence type="ECO:0000259" key="2">
    <source>
        <dbReference type="Pfam" id="PF05670"/>
    </source>
</evidence>
<dbReference type="Pfam" id="PF05833">
    <property type="entry name" value="NFACT_N"/>
    <property type="match status" value="1"/>
</dbReference>
<feature type="coiled-coil region" evidence="1">
    <location>
        <begin position="255"/>
        <end position="296"/>
    </location>
</feature>
<feature type="domain" description="NFACT RNA-binding" evidence="2">
    <location>
        <begin position="392"/>
        <end position="502"/>
    </location>
</feature>